<evidence type="ECO:0000313" key="3">
    <source>
        <dbReference type="Proteomes" id="UP001262889"/>
    </source>
</evidence>
<dbReference type="Proteomes" id="UP001262889">
    <property type="component" value="Unassembled WGS sequence"/>
</dbReference>
<keyword evidence="3" id="KW-1185">Reference proteome</keyword>
<reference evidence="2 3" key="1">
    <citation type="submission" date="2023-09" db="EMBL/GenBank/DDBJ databases">
        <authorList>
            <person name="Rey-Velasco X."/>
        </authorList>
    </citation>
    <scope>NUCLEOTIDE SEQUENCE [LARGE SCALE GENOMIC DNA]</scope>
    <source>
        <strain evidence="2 3">F363</strain>
    </source>
</reference>
<feature type="domain" description="CHAT" evidence="1">
    <location>
        <begin position="610"/>
        <end position="883"/>
    </location>
</feature>
<dbReference type="Pfam" id="PF12770">
    <property type="entry name" value="CHAT"/>
    <property type="match status" value="1"/>
</dbReference>
<name>A0ABU3C5F1_9FLAO</name>
<protein>
    <submittedName>
        <fullName evidence="2">CHAT domain-containing protein</fullName>
    </submittedName>
</protein>
<evidence type="ECO:0000313" key="2">
    <source>
        <dbReference type="EMBL" id="MDT0641397.1"/>
    </source>
</evidence>
<dbReference type="Pfam" id="PF13424">
    <property type="entry name" value="TPR_12"/>
    <property type="match status" value="1"/>
</dbReference>
<sequence length="885" mass="100269">MSTLVEQMKLLQEANRKLDIAIQEKWCLLPYQPEKANSEFIKINQEFQQLSKDWEQWLRDFESFNIDNKIDLRDQINSILDQMEQFLNQGMGLALALLGRLVEAQQAYERSLNLLANSPGPSEASLKEAMGQLALQRANFDEAEEYFQSAYDGFMKFAVPEAWLKFVNPEDLKKSARLSLEGAARMLDNLAQVALQRGDRETFLQRQLKAIEFANSKDFPRLARSLWLNFYTWQLQWDVRGRLPDILKQKFNELQDMQEGVGSGLETDTLILEAENSIVRGSRSQARKLLNKARGILEKEPHLMDKRWKLHLAFVNYYEWQDDILTAIAHAEAALEAAKHTGVPDLIYQATDSLVRLSALEKATSGHYSRAKKLLDNTIDMLRQIEAGEVLSQALMQRALAYHLPSGNYKKALAELDEAEGYVRTRDLRQLILGAQAAALKMNGQKEAALIKIQQAINLCQEQMLPQGQASAKSYRDLLHQTETLHEAAAILSADLGRVTEAFGWSEKGKTLLLRQQLAQAGQKSQSDTWEIPGVTYNEELQQSLKEESTAFLFFCIGTGRTLALLLDPTKTAPKPFFVDLKETDLQGTKLAKGLWPSSITSENEFVQLLSYLSEKLLKPIADVLQDVMGRCETLYIVPDSRLYLVPFSALSCNGKLLVEHNHCSLALAPSVALWQWCRQRRLAIRERSCMVVGTGHSGKFSFANQARAIMRGCNWKNSPTYLLDDEREVTAEGIWQTAKKHSVLHFSCHGMEEPTTLDTLSALHLVLSNNEKWHAKDVFSHKNELSAELVFLNACMSGRFRLQEGVAIGGFWEAFLHAGATSIIATLAEVHPKDAEQLAQSFYRIWLKGNITKARALQMAQQELREKNTDSFHWARYILIGDCR</sequence>
<dbReference type="SUPFAM" id="SSF48452">
    <property type="entry name" value="TPR-like"/>
    <property type="match status" value="1"/>
</dbReference>
<comment type="caution">
    <text evidence="2">The sequence shown here is derived from an EMBL/GenBank/DDBJ whole genome shotgun (WGS) entry which is preliminary data.</text>
</comment>
<dbReference type="PANTHER" id="PTHR10098">
    <property type="entry name" value="RAPSYN-RELATED"/>
    <property type="match status" value="1"/>
</dbReference>
<dbReference type="InterPro" id="IPR024983">
    <property type="entry name" value="CHAT_dom"/>
</dbReference>
<dbReference type="InterPro" id="IPR011990">
    <property type="entry name" value="TPR-like_helical_dom_sf"/>
</dbReference>
<evidence type="ECO:0000259" key="1">
    <source>
        <dbReference type="Pfam" id="PF12770"/>
    </source>
</evidence>
<dbReference type="PANTHER" id="PTHR10098:SF108">
    <property type="entry name" value="TETRATRICOPEPTIDE REPEAT PROTEIN 28"/>
    <property type="match status" value="1"/>
</dbReference>
<organism evidence="2 3">
    <name type="scientific">Autumnicola tepida</name>
    <dbReference type="NCBI Taxonomy" id="3075595"/>
    <lineage>
        <taxon>Bacteria</taxon>
        <taxon>Pseudomonadati</taxon>
        <taxon>Bacteroidota</taxon>
        <taxon>Flavobacteriia</taxon>
        <taxon>Flavobacteriales</taxon>
        <taxon>Flavobacteriaceae</taxon>
        <taxon>Autumnicola</taxon>
    </lineage>
</organism>
<dbReference type="RefSeq" id="WP_311533030.1">
    <property type="nucleotide sequence ID" value="NZ_JAVRHQ010000001.1"/>
</dbReference>
<gene>
    <name evidence="2" type="ORF">RM553_01005</name>
</gene>
<accession>A0ABU3C5F1</accession>
<proteinExistence type="predicted"/>
<dbReference type="Gene3D" id="1.25.40.10">
    <property type="entry name" value="Tetratricopeptide repeat domain"/>
    <property type="match status" value="2"/>
</dbReference>
<dbReference type="EMBL" id="JAVRHQ010000001">
    <property type="protein sequence ID" value="MDT0641397.1"/>
    <property type="molecule type" value="Genomic_DNA"/>
</dbReference>